<gene>
    <name evidence="1" type="ORF">CJN711_LOCUS30512</name>
    <name evidence="5" type="ORF">GIL414_LOCUS56055</name>
    <name evidence="2" type="ORF">KQP761_LOCUS34063</name>
    <name evidence="3" type="ORF">MBJ925_LOCUS791</name>
    <name evidence="4" type="ORF">SMN809_LOCUS7955</name>
</gene>
<dbReference type="EMBL" id="CAJNOV010014526">
    <property type="protein sequence ID" value="CAF1552501.1"/>
    <property type="molecule type" value="Genomic_DNA"/>
</dbReference>
<dbReference type="EMBL" id="CAJNRE010000050">
    <property type="protein sequence ID" value="CAF1911024.1"/>
    <property type="molecule type" value="Genomic_DNA"/>
</dbReference>
<sequence length="436" mass="50831">MPRTCAIEKCKRKSRSICSCCNKNLCHDHFKEHEDLNNPQLNPLMNEFNRLDEQLKSSNTEKLIGDCRQKLVQWRDNCCKMINQLYEQKLHELDQRSLQKVDEQRTQLNLIRSKMTELIHQQETNQGNIDGLTLAIRHIHDDIENIENTRLQIDIRPLNIDDSFVFIQDFEPNKCNLVSLTTPYRTIDCSGEWGPALVSNNRYLLIDRHPNLCLINQQLQIVKQSPWKFDFIRDMCWSTTLNTFIVITRSREIYIVNEKTLATELIQPIDEQDWSSCTCSDTSLYLTARREGTNIFEFNLLSAFELIKRWKPPHSCKHYEIILNTEYKNKTLALVISHGSTNVVHLELRSSITLDRLWSLELKVSHTIGQPLIRCSALKCDEWLLVDNNTSQLFHVRKNGLIKAVSSCNPAPWNSVMFGSNIIAIRTKNSVHFHKL</sequence>
<proteinExistence type="predicted"/>
<dbReference type="EMBL" id="CAJOBJ010200366">
    <property type="protein sequence ID" value="CAF4981353.1"/>
    <property type="molecule type" value="Genomic_DNA"/>
</dbReference>
<organism evidence="1 6">
    <name type="scientific">Rotaria magnacalcarata</name>
    <dbReference type="NCBI Taxonomy" id="392030"/>
    <lineage>
        <taxon>Eukaryota</taxon>
        <taxon>Metazoa</taxon>
        <taxon>Spiralia</taxon>
        <taxon>Gnathifera</taxon>
        <taxon>Rotifera</taxon>
        <taxon>Eurotatoria</taxon>
        <taxon>Bdelloidea</taxon>
        <taxon>Philodinida</taxon>
        <taxon>Philodinidae</taxon>
        <taxon>Rotaria</taxon>
    </lineage>
</organism>
<evidence type="ECO:0000313" key="1">
    <source>
        <dbReference type="EMBL" id="CAF1552501.1"/>
    </source>
</evidence>
<evidence type="ECO:0000313" key="4">
    <source>
        <dbReference type="EMBL" id="CAF3926543.1"/>
    </source>
</evidence>
<accession>A0A815X4M3</accession>
<evidence type="ECO:0000313" key="5">
    <source>
        <dbReference type="EMBL" id="CAF4981353.1"/>
    </source>
</evidence>
<dbReference type="SUPFAM" id="SSF69322">
    <property type="entry name" value="Tricorn protease domain 2"/>
    <property type="match status" value="1"/>
</dbReference>
<dbReference type="EMBL" id="CAJNOW010019030">
    <property type="protein sequence ID" value="CAF1670057.1"/>
    <property type="molecule type" value="Genomic_DNA"/>
</dbReference>
<protein>
    <submittedName>
        <fullName evidence="1">Uncharacterized protein</fullName>
    </submittedName>
</protein>
<evidence type="ECO:0000313" key="3">
    <source>
        <dbReference type="EMBL" id="CAF1911024.1"/>
    </source>
</evidence>
<dbReference type="Proteomes" id="UP000681720">
    <property type="component" value="Unassembled WGS sequence"/>
</dbReference>
<dbReference type="EMBL" id="CAJOBI010002386">
    <property type="protein sequence ID" value="CAF3926543.1"/>
    <property type="molecule type" value="Genomic_DNA"/>
</dbReference>
<dbReference type="Proteomes" id="UP000663834">
    <property type="component" value="Unassembled WGS sequence"/>
</dbReference>
<evidence type="ECO:0000313" key="6">
    <source>
        <dbReference type="Proteomes" id="UP000663855"/>
    </source>
</evidence>
<evidence type="ECO:0000313" key="2">
    <source>
        <dbReference type="EMBL" id="CAF1670057.1"/>
    </source>
</evidence>
<dbReference type="OrthoDB" id="9985384at2759"/>
<name>A0A815X4M3_9BILA</name>
<dbReference type="AlphaFoldDB" id="A0A815X4M3"/>
<dbReference type="Proteomes" id="UP000663855">
    <property type="component" value="Unassembled WGS sequence"/>
</dbReference>
<reference evidence="1" key="1">
    <citation type="submission" date="2021-02" db="EMBL/GenBank/DDBJ databases">
        <authorList>
            <person name="Nowell W R."/>
        </authorList>
    </citation>
    <scope>NUCLEOTIDE SEQUENCE</scope>
</reference>
<dbReference type="Proteomes" id="UP000663824">
    <property type="component" value="Unassembled WGS sequence"/>
</dbReference>
<dbReference type="Proteomes" id="UP000676336">
    <property type="component" value="Unassembled WGS sequence"/>
</dbReference>
<comment type="caution">
    <text evidence="1">The sequence shown here is derived from an EMBL/GenBank/DDBJ whole genome shotgun (WGS) entry which is preliminary data.</text>
</comment>